<evidence type="ECO:0000313" key="2">
    <source>
        <dbReference type="Proteomes" id="UP001408356"/>
    </source>
</evidence>
<proteinExistence type="predicted"/>
<comment type="caution">
    <text evidence="1">The sequence shown here is derived from an EMBL/GenBank/DDBJ whole genome shotgun (WGS) entry which is preliminary data.</text>
</comment>
<dbReference type="EMBL" id="JARVKF010000008">
    <property type="protein sequence ID" value="KAK9425995.1"/>
    <property type="molecule type" value="Genomic_DNA"/>
</dbReference>
<accession>A0ABR2VGE1</accession>
<protein>
    <submittedName>
        <fullName evidence="1">Uncharacterized protein</fullName>
    </submittedName>
</protein>
<reference evidence="1 2" key="1">
    <citation type="journal article" date="2024" name="J. Plant Pathol.">
        <title>Sequence and assembly of the genome of Seiridium unicorne, isolate CBS 538.82, causal agent of cypress canker disease.</title>
        <authorList>
            <person name="Scali E."/>
            <person name="Rocca G.D."/>
            <person name="Danti R."/>
            <person name="Garbelotto M."/>
            <person name="Barberini S."/>
            <person name="Baroncelli R."/>
            <person name="Emiliani G."/>
        </authorList>
    </citation>
    <scope>NUCLEOTIDE SEQUENCE [LARGE SCALE GENOMIC DNA]</scope>
    <source>
        <strain evidence="1 2">BM-138-508</strain>
    </source>
</reference>
<organism evidence="1 2">
    <name type="scientific">Seiridium unicorne</name>
    <dbReference type="NCBI Taxonomy" id="138068"/>
    <lineage>
        <taxon>Eukaryota</taxon>
        <taxon>Fungi</taxon>
        <taxon>Dikarya</taxon>
        <taxon>Ascomycota</taxon>
        <taxon>Pezizomycotina</taxon>
        <taxon>Sordariomycetes</taxon>
        <taxon>Xylariomycetidae</taxon>
        <taxon>Amphisphaeriales</taxon>
        <taxon>Sporocadaceae</taxon>
        <taxon>Seiridium</taxon>
    </lineage>
</organism>
<sequence length="166" mass="17736">MRLHGTGTEGAYGLAGFGSITAESEASSHLLTCRPGELDRYKMEARPCFSTCTGDKAEQQIDSTVRVPLMSSSACNVSHTYYQSSQAQEGASASDKPPLECSKGRWHLCRVVNGSALPNIRCKSCGDEAITLDMSQEPKPSGDAFLSHSSLVARDSQISFGKAIRA</sequence>
<dbReference type="Proteomes" id="UP001408356">
    <property type="component" value="Unassembled WGS sequence"/>
</dbReference>
<keyword evidence="2" id="KW-1185">Reference proteome</keyword>
<name>A0ABR2VGE1_9PEZI</name>
<gene>
    <name evidence="1" type="ORF">SUNI508_12702</name>
</gene>
<evidence type="ECO:0000313" key="1">
    <source>
        <dbReference type="EMBL" id="KAK9425995.1"/>
    </source>
</evidence>